<dbReference type="InParanoid" id="B3S7B8"/>
<comment type="subcellular location">
    <subcellularLocation>
        <location evidence="1">Cell membrane</location>
        <topology evidence="1">Single-pass membrane protein</topology>
    </subcellularLocation>
</comment>
<evidence type="ECO:0000256" key="4">
    <source>
        <dbReference type="ARBA" id="ARBA00022692"/>
    </source>
</evidence>
<keyword evidence="10" id="KW-0407">Ion channel</keyword>
<dbReference type="GeneID" id="6757352"/>
<evidence type="ECO:0000256" key="9">
    <source>
        <dbReference type="ARBA" id="ARBA00023157"/>
    </source>
</evidence>
<dbReference type="PANTHER" id="PTHR46473">
    <property type="entry name" value="GH08155P"/>
    <property type="match status" value="1"/>
</dbReference>
<accession>B3S7B8</accession>
<evidence type="ECO:0000256" key="10">
    <source>
        <dbReference type="ARBA" id="ARBA00023303"/>
    </source>
</evidence>
<dbReference type="CTD" id="6757352"/>
<dbReference type="PROSITE" id="PS51450">
    <property type="entry name" value="LRR"/>
    <property type="match status" value="1"/>
</dbReference>
<evidence type="ECO:0000256" key="1">
    <source>
        <dbReference type="ARBA" id="ARBA00004162"/>
    </source>
</evidence>
<evidence type="ECO:0000256" key="5">
    <source>
        <dbReference type="ARBA" id="ARBA00022729"/>
    </source>
</evidence>
<reference evidence="11 12" key="1">
    <citation type="journal article" date="2008" name="Nature">
        <title>The Trichoplax genome and the nature of placozoans.</title>
        <authorList>
            <person name="Srivastava M."/>
            <person name="Begovic E."/>
            <person name="Chapman J."/>
            <person name="Putnam N.H."/>
            <person name="Hellsten U."/>
            <person name="Kawashima T."/>
            <person name="Kuo A."/>
            <person name="Mitros T."/>
            <person name="Salamov A."/>
            <person name="Carpenter M.L."/>
            <person name="Signorovitch A.Y."/>
            <person name="Moreno M.A."/>
            <person name="Kamm K."/>
            <person name="Grimwood J."/>
            <person name="Schmutz J."/>
            <person name="Shapiro H."/>
            <person name="Grigoriev I.V."/>
            <person name="Buss L.W."/>
            <person name="Schierwater B."/>
            <person name="Dellaporta S.L."/>
            <person name="Rokhsar D.S."/>
        </authorList>
    </citation>
    <scope>NUCLEOTIDE SEQUENCE [LARGE SCALE GENOMIC DNA]</scope>
    <source>
        <strain evidence="11 12">Grell-BS-1999</strain>
    </source>
</reference>
<gene>
    <name evidence="11" type="ORF">TRIADDRAFT_60109</name>
</gene>
<dbReference type="AlphaFoldDB" id="B3S7B8"/>
<evidence type="ECO:0000256" key="3">
    <source>
        <dbReference type="ARBA" id="ARBA00022475"/>
    </source>
</evidence>
<keyword evidence="12" id="KW-1185">Reference proteome</keyword>
<dbReference type="SUPFAM" id="SSF52058">
    <property type="entry name" value="L domain-like"/>
    <property type="match status" value="1"/>
</dbReference>
<dbReference type="Proteomes" id="UP000009022">
    <property type="component" value="Unassembled WGS sequence"/>
</dbReference>
<keyword evidence="4" id="KW-0812">Transmembrane</keyword>
<dbReference type="OrthoDB" id="6343311at2759"/>
<keyword evidence="7" id="KW-0406">Ion transport</keyword>
<evidence type="ECO:0000256" key="8">
    <source>
        <dbReference type="ARBA" id="ARBA00023136"/>
    </source>
</evidence>
<dbReference type="STRING" id="10228.B3S7B8"/>
<dbReference type="RefSeq" id="XP_002116139.1">
    <property type="nucleotide sequence ID" value="XM_002116103.1"/>
</dbReference>
<dbReference type="KEGG" id="tad:TRIADDRAFT_60109"/>
<evidence type="ECO:0000256" key="2">
    <source>
        <dbReference type="ARBA" id="ARBA00022448"/>
    </source>
</evidence>
<dbReference type="FunCoup" id="B3S7B8">
    <property type="interactions" value="2"/>
</dbReference>
<dbReference type="InterPro" id="IPR051432">
    <property type="entry name" value="KCNMA1_auxiliary"/>
</dbReference>
<keyword evidence="2" id="KW-0813">Transport</keyword>
<dbReference type="InterPro" id="IPR032675">
    <property type="entry name" value="LRR_dom_sf"/>
</dbReference>
<proteinExistence type="predicted"/>
<dbReference type="Gene3D" id="3.80.10.10">
    <property type="entry name" value="Ribonuclease Inhibitor"/>
    <property type="match status" value="1"/>
</dbReference>
<keyword evidence="3" id="KW-1003">Cell membrane</keyword>
<evidence type="ECO:0000256" key="7">
    <source>
        <dbReference type="ARBA" id="ARBA00023065"/>
    </source>
</evidence>
<dbReference type="HOGENOM" id="CLU_1498195_0_0_1"/>
<dbReference type="GO" id="GO:0005886">
    <property type="term" value="C:plasma membrane"/>
    <property type="evidence" value="ECO:0007669"/>
    <property type="project" value="UniProtKB-SubCell"/>
</dbReference>
<keyword evidence="8" id="KW-0472">Membrane</keyword>
<name>B3S7B8_TRIAD</name>
<evidence type="ECO:0000313" key="12">
    <source>
        <dbReference type="Proteomes" id="UP000009022"/>
    </source>
</evidence>
<protein>
    <submittedName>
        <fullName evidence="11">Uncharacterized protein</fullName>
    </submittedName>
</protein>
<dbReference type="EMBL" id="DS985253">
    <property type="protein sequence ID" value="EDV21539.1"/>
    <property type="molecule type" value="Genomic_DNA"/>
</dbReference>
<dbReference type="PANTHER" id="PTHR46473:SF10">
    <property type="entry name" value="LD45603P-RELATED"/>
    <property type="match status" value="1"/>
</dbReference>
<organism evidence="11 12">
    <name type="scientific">Trichoplax adhaerens</name>
    <name type="common">Trichoplax reptans</name>
    <dbReference type="NCBI Taxonomy" id="10228"/>
    <lineage>
        <taxon>Eukaryota</taxon>
        <taxon>Metazoa</taxon>
        <taxon>Placozoa</taxon>
        <taxon>Uniplacotomia</taxon>
        <taxon>Trichoplacea</taxon>
        <taxon>Trichoplacidae</taxon>
        <taxon>Trichoplax</taxon>
    </lineage>
</organism>
<keyword evidence="5" id="KW-0732">Signal</keyword>
<dbReference type="PhylomeDB" id="B3S7B8"/>
<evidence type="ECO:0000256" key="6">
    <source>
        <dbReference type="ARBA" id="ARBA00022989"/>
    </source>
</evidence>
<dbReference type="InterPro" id="IPR001611">
    <property type="entry name" value="Leu-rich_rpt"/>
</dbReference>
<dbReference type="Pfam" id="PF13855">
    <property type="entry name" value="LRR_8"/>
    <property type="match status" value="1"/>
</dbReference>
<dbReference type="GO" id="GO:0034220">
    <property type="term" value="P:monoatomic ion transmembrane transport"/>
    <property type="evidence" value="ECO:0007669"/>
    <property type="project" value="UniProtKB-KW"/>
</dbReference>
<keyword evidence="6" id="KW-1133">Transmembrane helix</keyword>
<evidence type="ECO:0000313" key="11">
    <source>
        <dbReference type="EMBL" id="EDV21539.1"/>
    </source>
</evidence>
<keyword evidence="9" id="KW-1015">Disulfide bond</keyword>
<sequence length="180" mass="20258">MPRSVANNRIEAIDSDDFKDLRSLKELDLSNNAITLSDQDNLGLTFLEKLNLARNNIKYLNCSGLPAILKSMKLAGNNWAGIINGMPTMKNLKLDVSDNPIILNSFLRDLYDRVGPFLTGMLLVNDLTCRFLSSCSYANVCQEFIMMHNTRIIIGALQELEMFTECVVIIEKLNIRIKLG</sequence>